<evidence type="ECO:0000313" key="2">
    <source>
        <dbReference type="EMBL" id="KAF2290880.1"/>
    </source>
</evidence>
<dbReference type="Proteomes" id="UP000467840">
    <property type="component" value="Chromosome 2"/>
</dbReference>
<dbReference type="AlphaFoldDB" id="A0A6A6KPF0"/>
<dbReference type="PANTHER" id="PTHR35546">
    <property type="entry name" value="F-BOX PROTEIN INTERACTION DOMAIN PROTEIN-RELATED"/>
    <property type="match status" value="1"/>
</dbReference>
<accession>A0A6A6KPF0</accession>
<gene>
    <name evidence="2" type="ORF">GH714_016137</name>
</gene>
<feature type="domain" description="F-box protein At3g26010-like beta-propeller" evidence="1">
    <location>
        <begin position="54"/>
        <end position="231"/>
    </location>
</feature>
<comment type="caution">
    <text evidence="2">The sequence shown here is derived from an EMBL/GenBank/DDBJ whole genome shotgun (WGS) entry which is preliminary data.</text>
</comment>
<evidence type="ECO:0000313" key="3">
    <source>
        <dbReference type="Proteomes" id="UP000467840"/>
    </source>
</evidence>
<proteinExistence type="predicted"/>
<keyword evidence="3" id="KW-1185">Reference proteome</keyword>
<dbReference type="EMBL" id="JAAGAX010000015">
    <property type="protein sequence ID" value="KAF2290880.1"/>
    <property type="molecule type" value="Genomic_DNA"/>
</dbReference>
<name>A0A6A6KPF0_HEVBR</name>
<dbReference type="PANTHER" id="PTHR35546:SF70">
    <property type="entry name" value="F-BOX PROTEIN INTERACTION DOMAIN PROTEIN"/>
    <property type="match status" value="1"/>
</dbReference>
<reference evidence="2 3" key="1">
    <citation type="journal article" date="2020" name="Mol. Plant">
        <title>The Chromosome-Based Rubber Tree Genome Provides New Insights into Spurge Genome Evolution and Rubber Biosynthesis.</title>
        <authorList>
            <person name="Liu J."/>
            <person name="Shi C."/>
            <person name="Shi C.C."/>
            <person name="Li W."/>
            <person name="Zhang Q.J."/>
            <person name="Zhang Y."/>
            <person name="Li K."/>
            <person name="Lu H.F."/>
            <person name="Shi C."/>
            <person name="Zhu S.T."/>
            <person name="Xiao Z.Y."/>
            <person name="Nan H."/>
            <person name="Yue Y."/>
            <person name="Zhu X.G."/>
            <person name="Wu Y."/>
            <person name="Hong X.N."/>
            <person name="Fan G.Y."/>
            <person name="Tong Y."/>
            <person name="Zhang D."/>
            <person name="Mao C.L."/>
            <person name="Liu Y.L."/>
            <person name="Hao S.J."/>
            <person name="Liu W.Q."/>
            <person name="Lv M.Q."/>
            <person name="Zhang H.B."/>
            <person name="Liu Y."/>
            <person name="Hu-Tang G.R."/>
            <person name="Wang J.P."/>
            <person name="Wang J.H."/>
            <person name="Sun Y.H."/>
            <person name="Ni S.B."/>
            <person name="Chen W.B."/>
            <person name="Zhang X.C."/>
            <person name="Jiao Y.N."/>
            <person name="Eichler E.E."/>
            <person name="Li G.H."/>
            <person name="Liu X."/>
            <person name="Gao L.Z."/>
        </authorList>
    </citation>
    <scope>NUCLEOTIDE SEQUENCE [LARGE SCALE GENOMIC DNA]</scope>
    <source>
        <strain evidence="3">cv. GT1</strain>
        <tissue evidence="2">Leaf</tissue>
    </source>
</reference>
<dbReference type="InterPro" id="IPR056592">
    <property type="entry name" value="Beta-prop_At3g26010-like"/>
</dbReference>
<dbReference type="InterPro" id="IPR055290">
    <property type="entry name" value="At3g26010-like"/>
</dbReference>
<dbReference type="Pfam" id="PF24750">
    <property type="entry name" value="b-prop_At3g26010-like"/>
    <property type="match status" value="1"/>
</dbReference>
<evidence type="ECO:0000259" key="1">
    <source>
        <dbReference type="Pfam" id="PF24750"/>
    </source>
</evidence>
<protein>
    <recommendedName>
        <fullName evidence="1">F-box protein At3g26010-like beta-propeller domain-containing protein</fullName>
    </recommendedName>
</protein>
<sequence length="379" mass="43334">MDQNSSRIVAGESNTGRYGLVCQYQFEDGSSQFTFLQIGDKSGAIGINPSLSFCTENYLQVISSCKGLLLLSSIGELGLKYHVFNPMSKHVLTLPQHSITRHVIRSGLAFDGNHYQVVLAHVADTEGAFGGLEMEIFSSDTGKWRRFHPKNLFLPIPAPDFEFPELKTHPLFCNGAIHWEIGGHLLVYQVEDDHCELIELPNFSEDWCWQSALTYKRCLSESQGRAHYTYTDFEGVHTWILLSEYDHDYYSYYSIYDRKKFRWGLARSVNHQDLNLKHQETYFHLGQKKWEPYDASPIAVCEDSETLYLQLPGTVVSYNTRTDVLEQVCTYSFPGENFNCCSFFPFTYGRHIEGESASESLEVGVVDLPIKEKLRTLAF</sequence>
<organism evidence="2 3">
    <name type="scientific">Hevea brasiliensis</name>
    <name type="common">Para rubber tree</name>
    <name type="synonym">Siphonia brasiliensis</name>
    <dbReference type="NCBI Taxonomy" id="3981"/>
    <lineage>
        <taxon>Eukaryota</taxon>
        <taxon>Viridiplantae</taxon>
        <taxon>Streptophyta</taxon>
        <taxon>Embryophyta</taxon>
        <taxon>Tracheophyta</taxon>
        <taxon>Spermatophyta</taxon>
        <taxon>Magnoliopsida</taxon>
        <taxon>eudicotyledons</taxon>
        <taxon>Gunneridae</taxon>
        <taxon>Pentapetalae</taxon>
        <taxon>rosids</taxon>
        <taxon>fabids</taxon>
        <taxon>Malpighiales</taxon>
        <taxon>Euphorbiaceae</taxon>
        <taxon>Crotonoideae</taxon>
        <taxon>Micrandreae</taxon>
        <taxon>Hevea</taxon>
    </lineage>
</organism>